<feature type="compositionally biased region" description="Low complexity" evidence="4">
    <location>
        <begin position="295"/>
        <end position="313"/>
    </location>
</feature>
<dbReference type="HAMAP" id="MF_01875">
    <property type="entry name" value="Prokaryotic_Ku"/>
    <property type="match status" value="1"/>
</dbReference>
<dbReference type="CDD" id="cd00789">
    <property type="entry name" value="KU_like"/>
    <property type="match status" value="1"/>
</dbReference>
<keyword evidence="3" id="KW-0234">DNA repair</keyword>
<accession>E6S9Y0</accession>
<dbReference type="SUPFAM" id="SSF100939">
    <property type="entry name" value="SPOC domain-like"/>
    <property type="match status" value="1"/>
</dbReference>
<organism evidence="6 7">
    <name type="scientific">Intrasporangium calvum (strain ATCC 23552 / DSM 43043 / JCM 3097 / NBRC 12989 / NCIMB 10167 / NRRL B-3866 / 7 KIP)</name>
    <dbReference type="NCBI Taxonomy" id="710696"/>
    <lineage>
        <taxon>Bacteria</taxon>
        <taxon>Bacillati</taxon>
        <taxon>Actinomycetota</taxon>
        <taxon>Actinomycetes</taxon>
        <taxon>Micrococcales</taxon>
        <taxon>Intrasporangiaceae</taxon>
        <taxon>Intrasporangium</taxon>
    </lineage>
</organism>
<comment type="function">
    <text evidence="3">With LigD forms a non-homologous end joining (NHEJ) DNA repair enzyme, which repairs dsDNA breaks with reduced fidelity. Binds linear dsDNA with 5'- and 3'- overhangs but not closed circular dsDNA nor ssDNA. Recruits and stimulates the ligase activity of LigD.</text>
</comment>
<dbReference type="STRING" id="710696.Intca_0625"/>
<keyword evidence="7" id="KW-1185">Reference proteome</keyword>
<evidence type="ECO:0000256" key="2">
    <source>
        <dbReference type="ARBA" id="ARBA00023172"/>
    </source>
</evidence>
<dbReference type="FunFam" id="2.40.290.10:FF:000004">
    <property type="entry name" value="Non-homologous end joining protein Ku"/>
    <property type="match status" value="1"/>
</dbReference>
<dbReference type="EMBL" id="CP002343">
    <property type="protein sequence ID" value="ADU47170.1"/>
    <property type="molecule type" value="Genomic_DNA"/>
</dbReference>
<sequence>MRAIWKGAVSFGLVNVPVRLFSATENHDVQFRQVHVKDGGRIKYQRVCSIDGEEVPYSDIAKGYETADGQMVVLTDEEMKSLPSRSSKEISIEKFVPSDQIDPLLFDRSYYLEPDKTGLKPYVLLRDALAKADRMALVTVSIRTRMTLAVLRVREGVIVLQTLLWSDEIRRPEFDYLSEDTHATDKELAMASSLVDSLAGDYEPDEFEDDYSEAVEALVSSKIEGGEVKETPAARPEETEVVDLLAALQRSVDKAKAAKSGGASTSEIRQDEAEEQPAQPAARQAAAQKGSSTGAPKKAASTQTTAKQTPAKKSTTKKAATKKAATKKAATKRKAS</sequence>
<dbReference type="eggNOG" id="COG1273">
    <property type="taxonomic scope" value="Bacteria"/>
</dbReference>
<dbReference type="HOGENOM" id="CLU_048975_1_1_11"/>
<dbReference type="SMART" id="SM00559">
    <property type="entry name" value="Ku78"/>
    <property type="match status" value="1"/>
</dbReference>
<dbReference type="NCBIfam" id="TIGR02772">
    <property type="entry name" value="Ku_bact"/>
    <property type="match status" value="1"/>
</dbReference>
<reference evidence="6 7" key="1">
    <citation type="journal article" date="2010" name="Stand. Genomic Sci.">
        <title>Complete genome sequence of Intrasporangium calvum type strain (7 KIP).</title>
        <authorList>
            <person name="Del Rio T.G."/>
            <person name="Chertkov O."/>
            <person name="Yasawong M."/>
            <person name="Lucas S."/>
            <person name="Deshpande S."/>
            <person name="Cheng J.F."/>
            <person name="Detter C."/>
            <person name="Tapia R."/>
            <person name="Han C."/>
            <person name="Goodwin L."/>
            <person name="Pitluck S."/>
            <person name="Liolios K."/>
            <person name="Ivanova N."/>
            <person name="Mavromatis K."/>
            <person name="Pati A."/>
            <person name="Chen A."/>
            <person name="Palaniappan K."/>
            <person name="Land M."/>
            <person name="Hauser L."/>
            <person name="Chang Y.J."/>
            <person name="Jeffries C.D."/>
            <person name="Rohde M."/>
            <person name="Pukall R."/>
            <person name="Sikorski J."/>
            <person name="Goker M."/>
            <person name="Woyke T."/>
            <person name="Bristow J."/>
            <person name="Eisen J.A."/>
            <person name="Markowitz V."/>
            <person name="Hugenholtz P."/>
            <person name="Kyrpides N.C."/>
            <person name="Klenk H.P."/>
            <person name="Lapidus A."/>
        </authorList>
    </citation>
    <scope>NUCLEOTIDE SEQUENCE [LARGE SCALE GENOMIC DNA]</scope>
    <source>
        <strain evidence="7">ATCC 23552 / DSM 43043 / JCM 3097 / NBRC 12989 / 7 KIP</strain>
    </source>
</reference>
<dbReference type="InterPro" id="IPR009187">
    <property type="entry name" value="Prok_Ku"/>
</dbReference>
<dbReference type="PIRSF" id="PIRSF006493">
    <property type="entry name" value="Prok_Ku"/>
    <property type="match status" value="1"/>
</dbReference>
<dbReference type="PANTHER" id="PTHR41251">
    <property type="entry name" value="NON-HOMOLOGOUS END JOINING PROTEIN KU"/>
    <property type="match status" value="1"/>
</dbReference>
<dbReference type="GO" id="GO:0006310">
    <property type="term" value="P:DNA recombination"/>
    <property type="evidence" value="ECO:0007669"/>
    <property type="project" value="UniProtKB-KW"/>
</dbReference>
<dbReference type="Pfam" id="PF02735">
    <property type="entry name" value="Ku"/>
    <property type="match status" value="1"/>
</dbReference>
<proteinExistence type="inferred from homology"/>
<dbReference type="PANTHER" id="PTHR41251:SF1">
    <property type="entry name" value="NON-HOMOLOGOUS END JOINING PROTEIN KU"/>
    <property type="match status" value="1"/>
</dbReference>
<comment type="similarity">
    <text evidence="3">Belongs to the prokaryotic Ku family.</text>
</comment>
<evidence type="ECO:0000256" key="4">
    <source>
        <dbReference type="SAM" id="MobiDB-lite"/>
    </source>
</evidence>
<keyword evidence="1 3" id="KW-0238">DNA-binding</keyword>
<dbReference type="InterPro" id="IPR006164">
    <property type="entry name" value="DNA_bd_Ku70/Ku80"/>
</dbReference>
<dbReference type="OrthoDB" id="9795084at2"/>
<feature type="compositionally biased region" description="Low complexity" evidence="4">
    <location>
        <begin position="276"/>
        <end position="288"/>
    </location>
</feature>
<dbReference type="Proteomes" id="UP000008914">
    <property type="component" value="Chromosome"/>
</dbReference>
<feature type="domain" description="Ku" evidence="5">
    <location>
        <begin position="52"/>
        <end position="180"/>
    </location>
</feature>
<evidence type="ECO:0000259" key="5">
    <source>
        <dbReference type="SMART" id="SM00559"/>
    </source>
</evidence>
<dbReference type="GO" id="GO:0006303">
    <property type="term" value="P:double-strand break repair via nonhomologous end joining"/>
    <property type="evidence" value="ECO:0007669"/>
    <property type="project" value="UniProtKB-UniRule"/>
</dbReference>
<keyword evidence="2 3" id="KW-0233">DNA recombination</keyword>
<feature type="compositionally biased region" description="Basic residues" evidence="4">
    <location>
        <begin position="314"/>
        <end position="336"/>
    </location>
</feature>
<protein>
    <recommendedName>
        <fullName evidence="3">Non-homologous end joining protein Ku</fullName>
    </recommendedName>
</protein>
<dbReference type="AlphaFoldDB" id="E6S9Y0"/>
<name>E6S9Y0_INTC7</name>
<evidence type="ECO:0000313" key="6">
    <source>
        <dbReference type="EMBL" id="ADU47170.1"/>
    </source>
</evidence>
<evidence type="ECO:0000256" key="3">
    <source>
        <dbReference type="HAMAP-Rule" id="MF_01875"/>
    </source>
</evidence>
<evidence type="ECO:0000256" key="1">
    <source>
        <dbReference type="ARBA" id="ARBA00023125"/>
    </source>
</evidence>
<dbReference type="InterPro" id="IPR016194">
    <property type="entry name" value="SPOC-like_C_dom_sf"/>
</dbReference>
<gene>
    <name evidence="3" type="primary">ku</name>
    <name evidence="6" type="ordered locus">Intca_0625</name>
</gene>
<evidence type="ECO:0000313" key="7">
    <source>
        <dbReference type="Proteomes" id="UP000008914"/>
    </source>
</evidence>
<dbReference type="GO" id="GO:0003690">
    <property type="term" value="F:double-stranded DNA binding"/>
    <property type="evidence" value="ECO:0007669"/>
    <property type="project" value="UniProtKB-UniRule"/>
</dbReference>
<keyword evidence="3" id="KW-0227">DNA damage</keyword>
<dbReference type="RefSeq" id="WP_013491491.1">
    <property type="nucleotide sequence ID" value="NC_014830.1"/>
</dbReference>
<feature type="region of interest" description="Disordered" evidence="4">
    <location>
        <begin position="255"/>
        <end position="336"/>
    </location>
</feature>
<dbReference type="KEGG" id="ica:Intca_0625"/>
<comment type="subunit">
    <text evidence="3">Homodimer. Interacts with LigD.</text>
</comment>
<dbReference type="Gene3D" id="2.40.290.10">
    <property type="match status" value="1"/>
</dbReference>